<evidence type="ECO:0000313" key="12">
    <source>
        <dbReference type="EMBL" id="GLV57896.1"/>
    </source>
</evidence>
<feature type="domain" description="HD" evidence="10">
    <location>
        <begin position="266"/>
        <end position="366"/>
    </location>
</feature>
<dbReference type="InterPro" id="IPR003607">
    <property type="entry name" value="HD/PDEase_dom"/>
</dbReference>
<keyword evidence="8" id="KW-0694">RNA-binding</keyword>
<comment type="caution">
    <text evidence="12">The sequence shown here is derived from an EMBL/GenBank/DDBJ whole genome shotgun (WGS) entry which is preliminary data.</text>
</comment>
<evidence type="ECO:0000313" key="13">
    <source>
        <dbReference type="Proteomes" id="UP001344906"/>
    </source>
</evidence>
<dbReference type="Pfam" id="PF12627">
    <property type="entry name" value="PolyA_pol_RNAbd"/>
    <property type="match status" value="1"/>
</dbReference>
<dbReference type="InterPro" id="IPR006675">
    <property type="entry name" value="HDIG_dom"/>
</dbReference>
<dbReference type="Pfam" id="PF01743">
    <property type="entry name" value="PolyA_pol"/>
    <property type="match status" value="1"/>
</dbReference>
<dbReference type="InterPro" id="IPR002646">
    <property type="entry name" value="PolA_pol_head_dom"/>
</dbReference>
<dbReference type="Pfam" id="PF01966">
    <property type="entry name" value="HD"/>
    <property type="match status" value="1"/>
</dbReference>
<keyword evidence="5" id="KW-0479">Metal-binding</keyword>
<evidence type="ECO:0000256" key="8">
    <source>
        <dbReference type="RuleBase" id="RU003953"/>
    </source>
</evidence>
<dbReference type="Gene3D" id="3.30.460.10">
    <property type="entry name" value="Beta Polymerase, domain 2"/>
    <property type="match status" value="1"/>
</dbReference>
<organism evidence="12 13">
    <name type="scientific">Dictyobacter halimunensis</name>
    <dbReference type="NCBI Taxonomy" id="3026934"/>
    <lineage>
        <taxon>Bacteria</taxon>
        <taxon>Bacillati</taxon>
        <taxon>Chloroflexota</taxon>
        <taxon>Ktedonobacteria</taxon>
        <taxon>Ktedonobacterales</taxon>
        <taxon>Dictyobacteraceae</taxon>
        <taxon>Dictyobacter</taxon>
    </lineage>
</organism>
<dbReference type="InterPro" id="IPR006674">
    <property type="entry name" value="HD_domain"/>
</dbReference>
<proteinExistence type="inferred from homology"/>
<comment type="cofactor">
    <cofactor evidence="1">
        <name>Mg(2+)</name>
        <dbReference type="ChEBI" id="CHEBI:18420"/>
    </cofactor>
</comment>
<dbReference type="PANTHER" id="PTHR46173:SF1">
    <property type="entry name" value="CCA TRNA NUCLEOTIDYLTRANSFERASE 1, MITOCHONDRIAL"/>
    <property type="match status" value="1"/>
</dbReference>
<dbReference type="InterPro" id="IPR050264">
    <property type="entry name" value="Bact_CCA-adding_enz_type3_sf"/>
</dbReference>
<keyword evidence="6" id="KW-0547">Nucleotide-binding</keyword>
<evidence type="ECO:0000256" key="1">
    <source>
        <dbReference type="ARBA" id="ARBA00001946"/>
    </source>
</evidence>
<protein>
    <submittedName>
        <fullName evidence="12">CCA tRNA nucleotidyltransferase</fullName>
    </submittedName>
</protein>
<dbReference type="CDD" id="cd00077">
    <property type="entry name" value="HDc"/>
    <property type="match status" value="1"/>
</dbReference>
<dbReference type="SUPFAM" id="SSF81301">
    <property type="entry name" value="Nucleotidyltransferase"/>
    <property type="match status" value="1"/>
</dbReference>
<dbReference type="Gene3D" id="1.10.246.80">
    <property type="match status" value="1"/>
</dbReference>
<keyword evidence="13" id="KW-1185">Reference proteome</keyword>
<evidence type="ECO:0000256" key="3">
    <source>
        <dbReference type="ARBA" id="ARBA00022694"/>
    </source>
</evidence>
<feature type="domain" description="Poly A polymerase head" evidence="9">
    <location>
        <begin position="19"/>
        <end position="145"/>
    </location>
</feature>
<evidence type="ECO:0000256" key="2">
    <source>
        <dbReference type="ARBA" id="ARBA00022679"/>
    </source>
</evidence>
<keyword evidence="4" id="KW-0548">Nucleotidyltransferase</keyword>
<keyword evidence="3" id="KW-0819">tRNA processing</keyword>
<evidence type="ECO:0000256" key="5">
    <source>
        <dbReference type="ARBA" id="ARBA00022723"/>
    </source>
</evidence>
<dbReference type="PANTHER" id="PTHR46173">
    <property type="entry name" value="CCA TRNA NUCLEOTIDYLTRANSFERASE 1, MITOCHONDRIAL"/>
    <property type="match status" value="1"/>
</dbReference>
<feature type="domain" description="tRNA nucleotidyltransferase/poly(A) polymerase RNA and SrmB- binding" evidence="11">
    <location>
        <begin position="173"/>
        <end position="232"/>
    </location>
</feature>
<evidence type="ECO:0000259" key="11">
    <source>
        <dbReference type="Pfam" id="PF12627"/>
    </source>
</evidence>
<reference evidence="12 13" key="1">
    <citation type="submission" date="2023-02" db="EMBL/GenBank/DDBJ databases">
        <title>Dictyobacter halimunensis sp. nov., a new member of the class Ktedonobacteria from forest soil in a geothermal area.</title>
        <authorList>
            <person name="Rachmania M.K."/>
            <person name="Ningsih F."/>
            <person name="Sakai Y."/>
            <person name="Yabe S."/>
            <person name="Yokota A."/>
            <person name="Sjamsuridzal W."/>
        </authorList>
    </citation>
    <scope>NUCLEOTIDE SEQUENCE [LARGE SCALE GENOMIC DNA]</scope>
    <source>
        <strain evidence="12 13">S3.2.2.5</strain>
    </source>
</reference>
<dbReference type="NCBIfam" id="TIGR00277">
    <property type="entry name" value="HDIG"/>
    <property type="match status" value="1"/>
</dbReference>
<accession>A0ABQ6FY07</accession>
<gene>
    <name evidence="12" type="ORF">KDH_47310</name>
</gene>
<dbReference type="Proteomes" id="UP001344906">
    <property type="component" value="Unassembled WGS sequence"/>
</dbReference>
<dbReference type="InterPro" id="IPR032828">
    <property type="entry name" value="PolyA_RNA-bd"/>
</dbReference>
<dbReference type="EMBL" id="BSRI01000002">
    <property type="protein sequence ID" value="GLV57896.1"/>
    <property type="molecule type" value="Genomic_DNA"/>
</dbReference>
<keyword evidence="2 8" id="KW-0808">Transferase</keyword>
<evidence type="ECO:0000256" key="4">
    <source>
        <dbReference type="ARBA" id="ARBA00022695"/>
    </source>
</evidence>
<dbReference type="CDD" id="cd05398">
    <property type="entry name" value="NT_ClassII-CCAase"/>
    <property type="match status" value="1"/>
</dbReference>
<dbReference type="Gene3D" id="1.10.3090.10">
    <property type="entry name" value="cca-adding enzyme, domain 2"/>
    <property type="match status" value="1"/>
</dbReference>
<dbReference type="RefSeq" id="WP_338253945.1">
    <property type="nucleotide sequence ID" value="NZ_BSRI01000002.1"/>
</dbReference>
<dbReference type="InterPro" id="IPR043519">
    <property type="entry name" value="NT_sf"/>
</dbReference>
<keyword evidence="7" id="KW-0460">Magnesium</keyword>
<evidence type="ECO:0000256" key="6">
    <source>
        <dbReference type="ARBA" id="ARBA00022741"/>
    </source>
</evidence>
<dbReference type="SUPFAM" id="SSF81891">
    <property type="entry name" value="Poly A polymerase C-terminal region-like"/>
    <property type="match status" value="1"/>
</dbReference>
<evidence type="ECO:0000259" key="10">
    <source>
        <dbReference type="Pfam" id="PF01966"/>
    </source>
</evidence>
<comment type="similarity">
    <text evidence="8">Belongs to the tRNA nucleotidyltransferase/poly(A) polymerase family.</text>
</comment>
<name>A0ABQ6FY07_9CHLR</name>
<evidence type="ECO:0000256" key="7">
    <source>
        <dbReference type="ARBA" id="ARBA00022842"/>
    </source>
</evidence>
<evidence type="ECO:0000259" key="9">
    <source>
        <dbReference type="Pfam" id="PF01743"/>
    </source>
</evidence>
<sequence length="455" mass="51697">MLETIKMLAEIFRAQHKQLYIVGGTVRDGLLQRGQSNDGDLATDARPEEIKRLVAPTHPTAVVLVGERFGTVRLHYENSIIEITTFRSERYDPESRKPEVCFGDSLEEDLARRDFTINALACDPLTGRIIDLFNGQQDLENHVLRAVGDEPDKRFNEDPLRLLRAVRFAAQLDFEIDSGTRAAIVRQASTLQKISRERIRDEMNKLLLSPHPAKGLDLLVGLGLMEWIIPEVMELRGVSQRPTTGRASKDVYIHVLRVVERSSARPVARWGALLHDIAKPRTKVVEDNKVHFFGHEDVGAHMARDILKRLHFDREFIHNVSQVVKLHMRANAYASDWTDGAVRRLMLDSSDILPDLLDLSRADITSYRIDKVNRAAARVQELAERCQHLKEEAERVPLRSPLDGNELMELFDRGPGPWLRPLKDHLLSLVIDGALAADDKEEATRIAKKIMNEQQ</sequence>